<organism evidence="3 4">
    <name type="scientific">Dacryopinax primogenitus (strain DJM 731)</name>
    <name type="common">Brown rot fungus</name>
    <dbReference type="NCBI Taxonomy" id="1858805"/>
    <lineage>
        <taxon>Eukaryota</taxon>
        <taxon>Fungi</taxon>
        <taxon>Dikarya</taxon>
        <taxon>Basidiomycota</taxon>
        <taxon>Agaricomycotina</taxon>
        <taxon>Dacrymycetes</taxon>
        <taxon>Dacrymycetales</taxon>
        <taxon>Dacrymycetaceae</taxon>
        <taxon>Dacryopinax</taxon>
    </lineage>
</organism>
<dbReference type="InterPro" id="IPR003545">
    <property type="entry name" value="Telomerase_RT"/>
</dbReference>
<keyword evidence="1" id="KW-0808">Transferase</keyword>
<keyword evidence="1" id="KW-0479">Metal-binding</keyword>
<feature type="non-terminal residue" evidence="3">
    <location>
        <position position="219"/>
    </location>
</feature>
<dbReference type="GO" id="GO:0000333">
    <property type="term" value="C:telomerase catalytic core complex"/>
    <property type="evidence" value="ECO:0007669"/>
    <property type="project" value="TreeGrafter"/>
</dbReference>
<sequence length="219" mass="24581">MHLLTTTSMFISLPNDCWYQVLGPPIHELIVRGLPIAPSKPLNNSSSNMEPEAGPSTILNGKKRRSPTDIQLVRARIFYAKPSRAPDGKIRAGLPRFHVLNDLRHDHRSENAARHALKYIFPSEYGLHNVFTSPLDRLNPAFAFKDYTDRNDEIVAHGKMKTPKRLKQAMPLSSKLLALHCQTSYKRLCDTACPSKVLNNKADLSDASVILDIMSEISQ</sequence>
<evidence type="ECO:0000256" key="1">
    <source>
        <dbReference type="RuleBase" id="RU365061"/>
    </source>
</evidence>
<protein>
    <recommendedName>
        <fullName evidence="1">Telomerase reverse transcriptase</fullName>
        <ecNumber evidence="1">2.7.7.49</ecNumber>
    </recommendedName>
    <alternativeName>
        <fullName evidence="1">Telomerase catalytic subunit</fullName>
    </alternativeName>
</protein>
<dbReference type="GeneID" id="63692140"/>
<keyword evidence="1" id="KW-0548">Nucleotidyltransferase</keyword>
<keyword evidence="1" id="KW-0779">Telomere</keyword>
<dbReference type="AlphaFoldDB" id="M5GFP3"/>
<comment type="function">
    <text evidence="1">Telomerase is a ribonucleoprotein enzyme essential for the replication of chromosome termini in most eukaryotes. It elongates telomeres. It is a reverse transcriptase that adds simple sequence repeats to chromosome ends by copying a template sequence within the RNA component of the enzyme.</text>
</comment>
<feature type="non-terminal residue" evidence="3">
    <location>
        <position position="1"/>
    </location>
</feature>
<keyword evidence="1" id="KW-0539">Nucleus</keyword>
<keyword evidence="1" id="KW-0695">RNA-directed DNA polymerase</keyword>
<dbReference type="GO" id="GO:0042162">
    <property type="term" value="F:telomeric DNA binding"/>
    <property type="evidence" value="ECO:0007669"/>
    <property type="project" value="TreeGrafter"/>
</dbReference>
<gene>
    <name evidence="3" type="ORF">DACRYDRAFT_92476</name>
</gene>
<feature type="region of interest" description="Disordered" evidence="2">
    <location>
        <begin position="42"/>
        <end position="64"/>
    </location>
</feature>
<dbReference type="EC" id="2.7.7.49" evidence="1"/>
<comment type="catalytic activity">
    <reaction evidence="1">
        <text>DNA(n) + a 2'-deoxyribonucleoside 5'-triphosphate = DNA(n+1) + diphosphate</text>
        <dbReference type="Rhea" id="RHEA:22508"/>
        <dbReference type="Rhea" id="RHEA-COMP:17339"/>
        <dbReference type="Rhea" id="RHEA-COMP:17340"/>
        <dbReference type="ChEBI" id="CHEBI:33019"/>
        <dbReference type="ChEBI" id="CHEBI:61560"/>
        <dbReference type="ChEBI" id="CHEBI:173112"/>
        <dbReference type="EC" id="2.7.7.49"/>
    </reaction>
</comment>
<dbReference type="GO" id="GO:0003720">
    <property type="term" value="F:telomerase activity"/>
    <property type="evidence" value="ECO:0007669"/>
    <property type="project" value="InterPro"/>
</dbReference>
<dbReference type="HOGENOM" id="CLU_1264229_0_0_1"/>
<proteinExistence type="inferred from homology"/>
<keyword evidence="4" id="KW-1185">Reference proteome</keyword>
<reference evidence="3 4" key="1">
    <citation type="journal article" date="2012" name="Science">
        <title>The Paleozoic origin of enzymatic lignin decomposition reconstructed from 31 fungal genomes.</title>
        <authorList>
            <person name="Floudas D."/>
            <person name="Binder M."/>
            <person name="Riley R."/>
            <person name="Barry K."/>
            <person name="Blanchette R.A."/>
            <person name="Henrissat B."/>
            <person name="Martinez A.T."/>
            <person name="Otillar R."/>
            <person name="Spatafora J.W."/>
            <person name="Yadav J.S."/>
            <person name="Aerts A."/>
            <person name="Benoit I."/>
            <person name="Boyd A."/>
            <person name="Carlson A."/>
            <person name="Copeland A."/>
            <person name="Coutinho P.M."/>
            <person name="de Vries R.P."/>
            <person name="Ferreira P."/>
            <person name="Findley K."/>
            <person name="Foster B."/>
            <person name="Gaskell J."/>
            <person name="Glotzer D."/>
            <person name="Gorecki P."/>
            <person name="Heitman J."/>
            <person name="Hesse C."/>
            <person name="Hori C."/>
            <person name="Igarashi K."/>
            <person name="Jurgens J.A."/>
            <person name="Kallen N."/>
            <person name="Kersten P."/>
            <person name="Kohler A."/>
            <person name="Kuees U."/>
            <person name="Kumar T.K.A."/>
            <person name="Kuo A."/>
            <person name="LaButti K."/>
            <person name="Larrondo L.F."/>
            <person name="Lindquist E."/>
            <person name="Ling A."/>
            <person name="Lombard V."/>
            <person name="Lucas S."/>
            <person name="Lundell T."/>
            <person name="Martin R."/>
            <person name="McLaughlin D.J."/>
            <person name="Morgenstern I."/>
            <person name="Morin E."/>
            <person name="Murat C."/>
            <person name="Nagy L.G."/>
            <person name="Nolan M."/>
            <person name="Ohm R.A."/>
            <person name="Patyshakuliyeva A."/>
            <person name="Rokas A."/>
            <person name="Ruiz-Duenas F.J."/>
            <person name="Sabat G."/>
            <person name="Salamov A."/>
            <person name="Samejima M."/>
            <person name="Schmutz J."/>
            <person name="Slot J.C."/>
            <person name="St John F."/>
            <person name="Stenlid J."/>
            <person name="Sun H."/>
            <person name="Sun S."/>
            <person name="Syed K."/>
            <person name="Tsang A."/>
            <person name="Wiebenga A."/>
            <person name="Young D."/>
            <person name="Pisabarro A."/>
            <person name="Eastwood D.C."/>
            <person name="Martin F."/>
            <person name="Cullen D."/>
            <person name="Grigoriev I.V."/>
            <person name="Hibbett D.S."/>
        </authorList>
    </citation>
    <scope>NUCLEOTIDE SEQUENCE [LARGE SCALE GENOMIC DNA]</scope>
    <source>
        <strain evidence="3 4">DJM-731 SS1</strain>
    </source>
</reference>
<dbReference type="EMBL" id="JH795855">
    <property type="protein sequence ID" value="EJU06487.1"/>
    <property type="molecule type" value="Genomic_DNA"/>
</dbReference>
<dbReference type="GO" id="GO:0007004">
    <property type="term" value="P:telomere maintenance via telomerase"/>
    <property type="evidence" value="ECO:0007669"/>
    <property type="project" value="TreeGrafter"/>
</dbReference>
<keyword evidence="1" id="KW-0158">Chromosome</keyword>
<name>M5GFP3_DACPD</name>
<comment type="subcellular location">
    <subcellularLocation>
        <location evidence="1">Nucleus</location>
    </subcellularLocation>
    <subcellularLocation>
        <location evidence="1">Chromosome</location>
        <location evidence="1">Telomere</location>
    </subcellularLocation>
</comment>
<evidence type="ECO:0000313" key="3">
    <source>
        <dbReference type="EMBL" id="EJU06487.1"/>
    </source>
</evidence>
<dbReference type="OrthoDB" id="289721at2759"/>
<dbReference type="Proteomes" id="UP000030653">
    <property type="component" value="Unassembled WGS sequence"/>
</dbReference>
<accession>M5GFP3</accession>
<dbReference type="PANTHER" id="PTHR12066">
    <property type="entry name" value="TELOMERASE REVERSE TRANSCRIPTASE"/>
    <property type="match status" value="1"/>
</dbReference>
<dbReference type="RefSeq" id="XP_040633381.1">
    <property type="nucleotide sequence ID" value="XM_040777078.1"/>
</dbReference>
<dbReference type="GO" id="GO:0000781">
    <property type="term" value="C:chromosome, telomeric region"/>
    <property type="evidence" value="ECO:0007669"/>
    <property type="project" value="UniProtKB-SubCell"/>
</dbReference>
<dbReference type="Gene3D" id="1.10.132.70">
    <property type="match status" value="1"/>
</dbReference>
<dbReference type="STRING" id="1858805.M5GFP3"/>
<evidence type="ECO:0000256" key="2">
    <source>
        <dbReference type="SAM" id="MobiDB-lite"/>
    </source>
</evidence>
<dbReference type="GO" id="GO:0070034">
    <property type="term" value="F:telomerase RNA binding"/>
    <property type="evidence" value="ECO:0007669"/>
    <property type="project" value="TreeGrafter"/>
</dbReference>
<keyword evidence="1" id="KW-0460">Magnesium</keyword>
<dbReference type="PANTHER" id="PTHR12066:SF0">
    <property type="entry name" value="TELOMERASE REVERSE TRANSCRIPTASE"/>
    <property type="match status" value="1"/>
</dbReference>
<comment type="similarity">
    <text evidence="1">Belongs to the reverse transcriptase family. Telomerase subfamily.</text>
</comment>
<dbReference type="GO" id="GO:0046872">
    <property type="term" value="F:metal ion binding"/>
    <property type="evidence" value="ECO:0007669"/>
    <property type="project" value="UniProtKB-KW"/>
</dbReference>
<evidence type="ECO:0000313" key="4">
    <source>
        <dbReference type="Proteomes" id="UP000030653"/>
    </source>
</evidence>